<keyword evidence="2" id="KW-1185">Reference proteome</keyword>
<protein>
    <submittedName>
        <fullName evidence="1">Uncharacterized protein</fullName>
    </submittedName>
</protein>
<evidence type="ECO:0000313" key="1">
    <source>
        <dbReference type="EMBL" id="RKO90926.1"/>
    </source>
</evidence>
<accession>A0A4P9WJU4</accession>
<dbReference type="EMBL" id="KZ995313">
    <property type="protein sequence ID" value="RKO90926.1"/>
    <property type="molecule type" value="Genomic_DNA"/>
</dbReference>
<dbReference type="AlphaFoldDB" id="A0A4P9WJU4"/>
<reference evidence="2" key="1">
    <citation type="journal article" date="2018" name="Nat. Microbiol.">
        <title>Leveraging single-cell genomics to expand the fungal tree of life.</title>
        <authorList>
            <person name="Ahrendt S.R."/>
            <person name="Quandt C.A."/>
            <person name="Ciobanu D."/>
            <person name="Clum A."/>
            <person name="Salamov A."/>
            <person name="Andreopoulos B."/>
            <person name="Cheng J.F."/>
            <person name="Woyke T."/>
            <person name="Pelin A."/>
            <person name="Henrissat B."/>
            <person name="Reynolds N.K."/>
            <person name="Benny G.L."/>
            <person name="Smith M.E."/>
            <person name="James T.Y."/>
            <person name="Grigoriev I.V."/>
        </authorList>
    </citation>
    <scope>NUCLEOTIDE SEQUENCE [LARGE SCALE GENOMIC DNA]</scope>
</reference>
<sequence length="224" mass="25594">MPPDSSPFPVWQMSTLTLSGPPVKPRFRRPHPLLIPEILRCVMWATGRFCSYYCPRPCGSRGRLTTVLPSRVRDEGWEDLVQLVGGRSESGLSGPKRDNKFQALAEWMDRPPGVKNKFHIFSASTRVSLLGGTPLRTYVRSLAIKWQDSWIPHHVDIDLAGMLSALHCPRSRAFKWQGCSHRLHWPLESFPILFHACPDFVAFEFWMATNPLPVYPRPEDVEAF</sequence>
<evidence type="ECO:0000313" key="2">
    <source>
        <dbReference type="Proteomes" id="UP000269721"/>
    </source>
</evidence>
<name>A0A4P9WJU4_9FUNG</name>
<dbReference type="Proteomes" id="UP000269721">
    <property type="component" value="Unassembled WGS sequence"/>
</dbReference>
<gene>
    <name evidence="1" type="ORF">BDK51DRAFT_40428</name>
</gene>
<organism evidence="1 2">
    <name type="scientific">Blyttiomyces helicus</name>
    <dbReference type="NCBI Taxonomy" id="388810"/>
    <lineage>
        <taxon>Eukaryota</taxon>
        <taxon>Fungi</taxon>
        <taxon>Fungi incertae sedis</taxon>
        <taxon>Chytridiomycota</taxon>
        <taxon>Chytridiomycota incertae sedis</taxon>
        <taxon>Chytridiomycetes</taxon>
        <taxon>Chytridiomycetes incertae sedis</taxon>
        <taxon>Blyttiomyces</taxon>
    </lineage>
</organism>
<proteinExistence type="predicted"/>